<evidence type="ECO:0000256" key="9">
    <source>
        <dbReference type="ARBA" id="ARBA00023242"/>
    </source>
</evidence>
<name>A0AAE0WKW9_9PEZI</name>
<dbReference type="Proteomes" id="UP001274830">
    <property type="component" value="Unassembled WGS sequence"/>
</dbReference>
<evidence type="ECO:0000313" key="12">
    <source>
        <dbReference type="EMBL" id="KAK3673601.1"/>
    </source>
</evidence>
<evidence type="ECO:0000256" key="6">
    <source>
        <dbReference type="ARBA" id="ARBA00022833"/>
    </source>
</evidence>
<keyword evidence="13" id="KW-1185">Reference proteome</keyword>
<keyword evidence="5 10" id="KW-0863">Zinc-finger</keyword>
<evidence type="ECO:0000256" key="5">
    <source>
        <dbReference type="ARBA" id="ARBA00022771"/>
    </source>
</evidence>
<keyword evidence="4 10" id="KW-0479">Metal-binding</keyword>
<evidence type="ECO:0000256" key="1">
    <source>
        <dbReference type="ARBA" id="ARBA00003357"/>
    </source>
</evidence>
<dbReference type="Pfam" id="PF05129">
    <property type="entry name" value="Zn_ribbon_Elf1"/>
    <property type="match status" value="1"/>
</dbReference>
<dbReference type="PANTHER" id="PTHR20934">
    <property type="entry name" value="TRANSCRIPTION ELONGATION FACTOR 1 HOMOLOG"/>
    <property type="match status" value="1"/>
</dbReference>
<dbReference type="GO" id="GO:0008270">
    <property type="term" value="F:zinc ion binding"/>
    <property type="evidence" value="ECO:0007669"/>
    <property type="project" value="UniProtKB-KW"/>
</dbReference>
<comment type="subcellular location">
    <subcellularLocation>
        <location evidence="2 10">Nucleus</location>
    </subcellularLocation>
</comment>
<feature type="region of interest" description="Disordered" evidence="11">
    <location>
        <begin position="96"/>
        <end position="142"/>
    </location>
</feature>
<evidence type="ECO:0000256" key="4">
    <source>
        <dbReference type="ARBA" id="ARBA00022723"/>
    </source>
</evidence>
<evidence type="ECO:0000256" key="7">
    <source>
        <dbReference type="ARBA" id="ARBA00023015"/>
    </source>
</evidence>
<accession>A0AAE0WKW9</accession>
<evidence type="ECO:0000256" key="2">
    <source>
        <dbReference type="ARBA" id="ARBA00004123"/>
    </source>
</evidence>
<protein>
    <recommendedName>
        <fullName evidence="10">Transcription elongation factor 1 homolog</fullName>
    </recommendedName>
</protein>
<dbReference type="GO" id="GO:0000993">
    <property type="term" value="F:RNA polymerase II complex binding"/>
    <property type="evidence" value="ECO:0007669"/>
    <property type="project" value="TreeGrafter"/>
</dbReference>
<comment type="function">
    <text evidence="1 10">Transcription elongation factor implicated in the maintenance of proper chromatin structure in actively transcribed regions.</text>
</comment>
<comment type="similarity">
    <text evidence="3 10">Belongs to the ELOF1 family.</text>
</comment>
<dbReference type="FunFam" id="2.20.25.190:FF:000001">
    <property type="entry name" value="Transcription elongation factor 1 homolog"/>
    <property type="match status" value="1"/>
</dbReference>
<organism evidence="12 13">
    <name type="scientific">Recurvomyces mirabilis</name>
    <dbReference type="NCBI Taxonomy" id="574656"/>
    <lineage>
        <taxon>Eukaryota</taxon>
        <taxon>Fungi</taxon>
        <taxon>Dikarya</taxon>
        <taxon>Ascomycota</taxon>
        <taxon>Pezizomycotina</taxon>
        <taxon>Dothideomycetes</taxon>
        <taxon>Dothideomycetidae</taxon>
        <taxon>Mycosphaerellales</taxon>
        <taxon>Teratosphaeriaceae</taxon>
        <taxon>Recurvomyces</taxon>
    </lineage>
</organism>
<dbReference type="InterPro" id="IPR007808">
    <property type="entry name" value="Elf1"/>
</dbReference>
<dbReference type="AlphaFoldDB" id="A0AAE0WKW9"/>
<keyword evidence="6 10" id="KW-0862">Zinc</keyword>
<keyword evidence="9 10" id="KW-0539">Nucleus</keyword>
<feature type="compositionally biased region" description="Basic residues" evidence="11">
    <location>
        <begin position="1"/>
        <end position="14"/>
    </location>
</feature>
<sequence>MGKRKKSSRKPTGPKKREPLATTFKCPFCNHESSVSVQMDKKNHIGTLDCRQCGQHYQAANEMKGLMAPVDVYYEWIDACEAIAKDEATVTPAAPAFAARRPMPSSGARADLAPGEKLTEEDAQFIDDEGAEDAEADFEVED</sequence>
<dbReference type="Gene3D" id="2.20.25.190">
    <property type="match status" value="1"/>
</dbReference>
<proteinExistence type="inferred from homology"/>
<keyword evidence="8 10" id="KW-0804">Transcription</keyword>
<evidence type="ECO:0000256" key="11">
    <source>
        <dbReference type="SAM" id="MobiDB-lite"/>
    </source>
</evidence>
<keyword evidence="7 10" id="KW-0805">Transcription regulation</keyword>
<comment type="caution">
    <text evidence="12">The sequence shown here is derived from an EMBL/GenBank/DDBJ whole genome shotgun (WGS) entry which is preliminary data.</text>
</comment>
<evidence type="ECO:0000313" key="13">
    <source>
        <dbReference type="Proteomes" id="UP001274830"/>
    </source>
</evidence>
<dbReference type="GO" id="GO:0006368">
    <property type="term" value="P:transcription elongation by RNA polymerase II"/>
    <property type="evidence" value="ECO:0007669"/>
    <property type="project" value="TreeGrafter"/>
</dbReference>
<dbReference type="GO" id="GO:0008023">
    <property type="term" value="C:transcription elongation factor complex"/>
    <property type="evidence" value="ECO:0007669"/>
    <property type="project" value="TreeGrafter"/>
</dbReference>
<feature type="region of interest" description="Disordered" evidence="11">
    <location>
        <begin position="1"/>
        <end position="20"/>
    </location>
</feature>
<evidence type="ECO:0000256" key="10">
    <source>
        <dbReference type="RuleBase" id="RU364033"/>
    </source>
</evidence>
<evidence type="ECO:0000256" key="3">
    <source>
        <dbReference type="ARBA" id="ARBA00009730"/>
    </source>
</evidence>
<reference evidence="12" key="1">
    <citation type="submission" date="2023-07" db="EMBL/GenBank/DDBJ databases">
        <title>Black Yeasts Isolated from many extreme environments.</title>
        <authorList>
            <person name="Coleine C."/>
            <person name="Stajich J.E."/>
            <person name="Selbmann L."/>
        </authorList>
    </citation>
    <scope>NUCLEOTIDE SEQUENCE</scope>
    <source>
        <strain evidence="12">CCFEE 5485</strain>
    </source>
</reference>
<evidence type="ECO:0000256" key="8">
    <source>
        <dbReference type="ARBA" id="ARBA00023163"/>
    </source>
</evidence>
<dbReference type="EMBL" id="JAUTXT010000024">
    <property type="protein sequence ID" value="KAK3673601.1"/>
    <property type="molecule type" value="Genomic_DNA"/>
</dbReference>
<feature type="compositionally biased region" description="Acidic residues" evidence="11">
    <location>
        <begin position="119"/>
        <end position="142"/>
    </location>
</feature>
<dbReference type="SUPFAM" id="SSF57783">
    <property type="entry name" value="Zinc beta-ribbon"/>
    <property type="match status" value="1"/>
</dbReference>
<dbReference type="PANTHER" id="PTHR20934:SF0">
    <property type="entry name" value="TRANSCRIPTION ELONGATION FACTOR 1 HOMOLOG"/>
    <property type="match status" value="1"/>
</dbReference>
<gene>
    <name evidence="12" type="ORF">LTR78_006506</name>
</gene>
<dbReference type="InterPro" id="IPR038567">
    <property type="entry name" value="T_Elf1_sf"/>
</dbReference>